<dbReference type="InterPro" id="IPR017441">
    <property type="entry name" value="Protein_kinase_ATP_BS"/>
</dbReference>
<evidence type="ECO:0000256" key="10">
    <source>
        <dbReference type="RuleBase" id="RU000304"/>
    </source>
</evidence>
<dbReference type="GO" id="GO:0004674">
    <property type="term" value="F:protein serine/threonine kinase activity"/>
    <property type="evidence" value="ECO:0007669"/>
    <property type="project" value="UniProtKB-KW"/>
</dbReference>
<reference evidence="14" key="1">
    <citation type="journal article" date="2013" name="Ind. Biotechnol.">
        <title>Comparative genomics analysis of Trichoderma reesei strains.</title>
        <authorList>
            <person name="Koike H."/>
            <person name="Aerts A."/>
            <person name="LaButti K."/>
            <person name="Grigoriev I.V."/>
            <person name="Baker S.E."/>
        </authorList>
    </citation>
    <scope>NUCLEOTIDE SEQUENCE [LARGE SCALE GENOMIC DNA]</scope>
    <source>
        <strain evidence="14">ATCC 56765 / BCRC 32924 / NRRL 11460 / Rut C-30</strain>
    </source>
</reference>
<feature type="domain" description="Protein kinase" evidence="12">
    <location>
        <begin position="67"/>
        <end position="426"/>
    </location>
</feature>
<dbReference type="HOGENOM" id="CLU_000288_81_13_1"/>
<dbReference type="SUPFAM" id="SSF56112">
    <property type="entry name" value="Protein kinase-like (PK-like)"/>
    <property type="match status" value="1"/>
</dbReference>
<dbReference type="Gene3D" id="1.10.510.10">
    <property type="entry name" value="Transferase(Phosphotransferase) domain 1"/>
    <property type="match status" value="1"/>
</dbReference>
<dbReference type="GO" id="GO:0000245">
    <property type="term" value="P:spliceosomal complex assembly"/>
    <property type="evidence" value="ECO:0007669"/>
    <property type="project" value="TreeGrafter"/>
</dbReference>
<evidence type="ECO:0000256" key="7">
    <source>
        <dbReference type="ARBA" id="ARBA00047899"/>
    </source>
</evidence>
<dbReference type="GO" id="GO:0005524">
    <property type="term" value="F:ATP binding"/>
    <property type="evidence" value="ECO:0007669"/>
    <property type="project" value="UniProtKB-UniRule"/>
</dbReference>
<evidence type="ECO:0000313" key="14">
    <source>
        <dbReference type="Proteomes" id="UP000024376"/>
    </source>
</evidence>
<proteinExistence type="inferred from homology"/>
<organism evidence="13 14">
    <name type="scientific">Hypocrea jecorina (strain ATCC 56765 / BCRC 32924 / NRRL 11460 / Rut C-30)</name>
    <name type="common">Trichoderma reesei</name>
    <dbReference type="NCBI Taxonomy" id="1344414"/>
    <lineage>
        <taxon>Eukaryota</taxon>
        <taxon>Fungi</taxon>
        <taxon>Dikarya</taxon>
        <taxon>Ascomycota</taxon>
        <taxon>Pezizomycotina</taxon>
        <taxon>Sordariomycetes</taxon>
        <taxon>Hypocreomycetidae</taxon>
        <taxon>Hypocreales</taxon>
        <taxon>Hypocreaceae</taxon>
        <taxon>Trichoderma</taxon>
    </lineage>
</organism>
<keyword evidence="6 9" id="KW-0067">ATP-binding</keyword>
<protein>
    <recommendedName>
        <fullName evidence="1">non-specific serine/threonine protein kinase</fullName>
        <ecNumber evidence="1">2.7.11.1</ecNumber>
    </recommendedName>
</protein>
<keyword evidence="4 9" id="KW-0547">Nucleotide-binding</keyword>
<dbReference type="EMBL" id="KI911189">
    <property type="protein sequence ID" value="ETR96750.1"/>
    <property type="molecule type" value="Genomic_DNA"/>
</dbReference>
<feature type="region of interest" description="Disordered" evidence="11">
    <location>
        <begin position="1"/>
        <end position="46"/>
    </location>
</feature>
<feature type="compositionally biased region" description="Polar residues" evidence="11">
    <location>
        <begin position="1"/>
        <end position="20"/>
    </location>
</feature>
<comment type="catalytic activity">
    <reaction evidence="8">
        <text>L-seryl-[protein] + ATP = O-phospho-L-seryl-[protein] + ADP + H(+)</text>
        <dbReference type="Rhea" id="RHEA:17989"/>
        <dbReference type="Rhea" id="RHEA-COMP:9863"/>
        <dbReference type="Rhea" id="RHEA-COMP:11604"/>
        <dbReference type="ChEBI" id="CHEBI:15378"/>
        <dbReference type="ChEBI" id="CHEBI:29999"/>
        <dbReference type="ChEBI" id="CHEBI:30616"/>
        <dbReference type="ChEBI" id="CHEBI:83421"/>
        <dbReference type="ChEBI" id="CHEBI:456216"/>
        <dbReference type="EC" id="2.7.11.1"/>
    </reaction>
</comment>
<dbReference type="AlphaFoldDB" id="A0A024RX52"/>
<dbReference type="Gene3D" id="3.30.200.20">
    <property type="entry name" value="Phosphorylase Kinase, domain 1"/>
    <property type="match status" value="1"/>
</dbReference>
<dbReference type="SMART" id="SM00220">
    <property type="entry name" value="S_TKc"/>
    <property type="match status" value="1"/>
</dbReference>
<dbReference type="InterPro" id="IPR011009">
    <property type="entry name" value="Kinase-like_dom_sf"/>
</dbReference>
<dbReference type="PROSITE" id="PS00107">
    <property type="entry name" value="PROTEIN_KINASE_ATP"/>
    <property type="match status" value="1"/>
</dbReference>
<evidence type="ECO:0000256" key="9">
    <source>
        <dbReference type="PROSITE-ProRule" id="PRU10141"/>
    </source>
</evidence>
<dbReference type="EC" id="2.7.11.1" evidence="1"/>
<evidence type="ECO:0000256" key="5">
    <source>
        <dbReference type="ARBA" id="ARBA00022777"/>
    </source>
</evidence>
<evidence type="ECO:0000256" key="4">
    <source>
        <dbReference type="ARBA" id="ARBA00022741"/>
    </source>
</evidence>
<dbReference type="InterPro" id="IPR008271">
    <property type="entry name" value="Ser/Thr_kinase_AS"/>
</dbReference>
<keyword evidence="2 10" id="KW-0723">Serine/threonine-protein kinase</keyword>
<evidence type="ECO:0000256" key="8">
    <source>
        <dbReference type="ARBA" id="ARBA00048679"/>
    </source>
</evidence>
<dbReference type="InterPro" id="IPR000719">
    <property type="entry name" value="Prot_kinase_dom"/>
</dbReference>
<dbReference type="Proteomes" id="UP000024376">
    <property type="component" value="Unassembled WGS sequence"/>
</dbReference>
<evidence type="ECO:0000256" key="3">
    <source>
        <dbReference type="ARBA" id="ARBA00022679"/>
    </source>
</evidence>
<dbReference type="GO" id="GO:0050684">
    <property type="term" value="P:regulation of mRNA processing"/>
    <property type="evidence" value="ECO:0007669"/>
    <property type="project" value="TreeGrafter"/>
</dbReference>
<evidence type="ECO:0000256" key="11">
    <source>
        <dbReference type="SAM" id="MobiDB-lite"/>
    </source>
</evidence>
<evidence type="ECO:0000256" key="1">
    <source>
        <dbReference type="ARBA" id="ARBA00012513"/>
    </source>
</evidence>
<evidence type="ECO:0000256" key="2">
    <source>
        <dbReference type="ARBA" id="ARBA00022527"/>
    </source>
</evidence>
<evidence type="ECO:0000313" key="13">
    <source>
        <dbReference type="EMBL" id="ETR96750.1"/>
    </source>
</evidence>
<dbReference type="OrthoDB" id="4884061at2759"/>
<evidence type="ECO:0000259" key="12">
    <source>
        <dbReference type="PROSITE" id="PS50011"/>
    </source>
</evidence>
<dbReference type="InterPro" id="IPR051334">
    <property type="entry name" value="SRPK"/>
</dbReference>
<comment type="catalytic activity">
    <reaction evidence="7">
        <text>L-threonyl-[protein] + ATP = O-phospho-L-threonyl-[protein] + ADP + H(+)</text>
        <dbReference type="Rhea" id="RHEA:46608"/>
        <dbReference type="Rhea" id="RHEA-COMP:11060"/>
        <dbReference type="Rhea" id="RHEA-COMP:11605"/>
        <dbReference type="ChEBI" id="CHEBI:15378"/>
        <dbReference type="ChEBI" id="CHEBI:30013"/>
        <dbReference type="ChEBI" id="CHEBI:30616"/>
        <dbReference type="ChEBI" id="CHEBI:61977"/>
        <dbReference type="ChEBI" id="CHEBI:456216"/>
        <dbReference type="EC" id="2.7.11.1"/>
    </reaction>
</comment>
<sequence>MDANQQEPELPSSRQTQTQYPIDEQKLFSAPPQPDAASEEDVDEGRAAYRPGGFHPVYIGDIFNDRWKVLNKIGYGRYSTVWLVRDLQACDDVSEQFRALKVLSAICYGQGHGTFEKEILINLRHGDKSHTGYPFVCHLLDDFEHQGPNGTHVCLIFELMGETLCSFGTLFRENMIPGSVMRKFTIQLLVALDFAHDHNIIHTDIKPDNIFVKFRDYSRIESGYLQQRIPYQDRQETKYRPIPHSPLGHFYFDEANTRLIDFDVTLGDWGVSSWIDRHLCEVIQPVALRSPEVLIGAPWDASTDWWNLGAVVLEVYRAVRMFDGRIAPDGRYDVREHLAEIVDLFGPFPKSLLDRGNQDLVRGIFDDEGRVKDQEPFNRPGLASEAFMPGLSQEQRDDCASFLKLLMKIDPTERPSTVDLLRHRWLAALPPSE</sequence>
<name>A0A024RX52_HYPJR</name>
<dbReference type="Pfam" id="PF00069">
    <property type="entry name" value="Pkinase"/>
    <property type="match status" value="2"/>
</dbReference>
<dbReference type="PANTHER" id="PTHR47634">
    <property type="entry name" value="PROTEIN KINASE DOMAIN-CONTAINING PROTEIN-RELATED"/>
    <property type="match status" value="1"/>
</dbReference>
<dbReference type="KEGG" id="trr:M419DRAFT_93369"/>
<keyword evidence="3" id="KW-0808">Transferase</keyword>
<feature type="binding site" evidence="9">
    <location>
        <position position="101"/>
    </location>
    <ligand>
        <name>ATP</name>
        <dbReference type="ChEBI" id="CHEBI:30616"/>
    </ligand>
</feature>
<keyword evidence="5 13" id="KW-0418">Kinase</keyword>
<dbReference type="PROSITE" id="PS50011">
    <property type="entry name" value="PROTEIN_KINASE_DOM"/>
    <property type="match status" value="1"/>
</dbReference>
<dbReference type="PROSITE" id="PS00108">
    <property type="entry name" value="PROTEIN_KINASE_ST"/>
    <property type="match status" value="1"/>
</dbReference>
<comment type="similarity">
    <text evidence="10">Belongs to the protein kinase superfamily.</text>
</comment>
<accession>A0A024RX52</accession>
<evidence type="ECO:0000256" key="6">
    <source>
        <dbReference type="ARBA" id="ARBA00022840"/>
    </source>
</evidence>
<gene>
    <name evidence="13" type="ORF">M419DRAFT_93369</name>
</gene>
<dbReference type="PANTHER" id="PTHR47634:SF9">
    <property type="entry name" value="PROTEIN KINASE DOMAIN-CONTAINING PROTEIN-RELATED"/>
    <property type="match status" value="1"/>
</dbReference>